<evidence type="ECO:0000256" key="4">
    <source>
        <dbReference type="ARBA" id="ARBA00022840"/>
    </source>
</evidence>
<dbReference type="PANTHER" id="PTHR11895:SF151">
    <property type="entry name" value="GLUTAMYL-TRNA(GLN) AMIDOTRANSFERASE SUBUNIT A"/>
    <property type="match status" value="1"/>
</dbReference>
<dbReference type="EMBL" id="VOGB01000004">
    <property type="protein sequence ID" value="MQM72827.1"/>
    <property type="molecule type" value="Genomic_DNA"/>
</dbReference>
<evidence type="ECO:0000256" key="2">
    <source>
        <dbReference type="ARBA" id="ARBA00022598"/>
    </source>
</evidence>
<dbReference type="EC" id="6.3.5.7" evidence="8"/>
<dbReference type="SUPFAM" id="SSF75304">
    <property type="entry name" value="Amidase signature (AS) enzymes"/>
    <property type="match status" value="1"/>
</dbReference>
<comment type="function">
    <text evidence="6 8">Allows the formation of correctly charged Gln-tRNA(Gln) through the transamidation of misacylated Glu-tRNA(Gln) in organisms which lack glutaminyl-tRNA synthetase. The reaction takes place in the presence of glutamine and ATP through an activated gamma-phospho-Glu-tRNA(Gln).</text>
</comment>
<feature type="active site" description="Charge relay system" evidence="8">
    <location>
        <position position="77"/>
    </location>
</feature>
<comment type="catalytic activity">
    <reaction evidence="7 8">
        <text>L-glutamyl-tRNA(Gln) + L-glutamine + ATP + H2O = L-glutaminyl-tRNA(Gln) + L-glutamate + ADP + phosphate + H(+)</text>
        <dbReference type="Rhea" id="RHEA:17521"/>
        <dbReference type="Rhea" id="RHEA-COMP:9681"/>
        <dbReference type="Rhea" id="RHEA-COMP:9684"/>
        <dbReference type="ChEBI" id="CHEBI:15377"/>
        <dbReference type="ChEBI" id="CHEBI:15378"/>
        <dbReference type="ChEBI" id="CHEBI:29985"/>
        <dbReference type="ChEBI" id="CHEBI:30616"/>
        <dbReference type="ChEBI" id="CHEBI:43474"/>
        <dbReference type="ChEBI" id="CHEBI:58359"/>
        <dbReference type="ChEBI" id="CHEBI:78520"/>
        <dbReference type="ChEBI" id="CHEBI:78521"/>
        <dbReference type="ChEBI" id="CHEBI:456216"/>
        <dbReference type="EC" id="6.3.5.7"/>
    </reaction>
</comment>
<dbReference type="InterPro" id="IPR004412">
    <property type="entry name" value="GatA"/>
</dbReference>
<keyword evidence="5 8" id="KW-0648">Protein biosynthesis</keyword>
<accession>A0A6L5GRH9</accession>
<organism evidence="10 11">
    <name type="scientific">Candidatus Pseudoramibacter fermentans</name>
    <dbReference type="NCBI Taxonomy" id="2594427"/>
    <lineage>
        <taxon>Bacteria</taxon>
        <taxon>Bacillati</taxon>
        <taxon>Bacillota</taxon>
        <taxon>Clostridia</taxon>
        <taxon>Eubacteriales</taxon>
        <taxon>Eubacteriaceae</taxon>
        <taxon>Pseudoramibacter</taxon>
    </lineage>
</organism>
<keyword evidence="11" id="KW-1185">Reference proteome</keyword>
<dbReference type="AlphaFoldDB" id="A0A6L5GRH9"/>
<evidence type="ECO:0000313" key="10">
    <source>
        <dbReference type="EMBL" id="MQM72827.1"/>
    </source>
</evidence>
<reference evidence="10" key="1">
    <citation type="journal article" date="2020" name="Appl. Environ. Microbiol.">
        <title>Medium-Chain Fatty Acid Synthesis by 'Candidatus Weimeria bifida' gen. nov., sp. nov., and 'Candidatus Pseudoramibacter fermentans' sp. nov.</title>
        <authorList>
            <person name="Scarborough M.J."/>
            <person name="Myers K.S."/>
            <person name="Donohue T.J."/>
            <person name="Noguera D.R."/>
        </authorList>
    </citation>
    <scope>NUCLEOTIDE SEQUENCE</scope>
    <source>
        <strain evidence="10">EUB1.1</strain>
    </source>
</reference>
<evidence type="ECO:0000256" key="1">
    <source>
        <dbReference type="ARBA" id="ARBA00008069"/>
    </source>
</evidence>
<dbReference type="InterPro" id="IPR020556">
    <property type="entry name" value="Amidase_CS"/>
</dbReference>
<evidence type="ECO:0000256" key="8">
    <source>
        <dbReference type="HAMAP-Rule" id="MF_00120"/>
    </source>
</evidence>
<dbReference type="InterPro" id="IPR036928">
    <property type="entry name" value="AS_sf"/>
</dbReference>
<dbReference type="InterPro" id="IPR023631">
    <property type="entry name" value="Amidase_dom"/>
</dbReference>
<dbReference type="NCBIfam" id="TIGR00132">
    <property type="entry name" value="gatA"/>
    <property type="match status" value="1"/>
</dbReference>
<dbReference type="GO" id="GO:0030956">
    <property type="term" value="C:glutamyl-tRNA(Gln) amidotransferase complex"/>
    <property type="evidence" value="ECO:0007669"/>
    <property type="project" value="InterPro"/>
</dbReference>
<dbReference type="GO" id="GO:0050567">
    <property type="term" value="F:glutaminyl-tRNA synthase (glutamine-hydrolyzing) activity"/>
    <property type="evidence" value="ECO:0007669"/>
    <property type="project" value="UniProtKB-UniRule"/>
</dbReference>
<dbReference type="HAMAP" id="MF_00120">
    <property type="entry name" value="GatA"/>
    <property type="match status" value="1"/>
</dbReference>
<comment type="caution">
    <text evidence="10">The sequence shown here is derived from an EMBL/GenBank/DDBJ whole genome shotgun (WGS) entry which is preliminary data.</text>
</comment>
<gene>
    <name evidence="8 10" type="primary">gatA</name>
    <name evidence="10" type="ORF">FRC53_05270</name>
</gene>
<dbReference type="Gene3D" id="3.90.1300.10">
    <property type="entry name" value="Amidase signature (AS) domain"/>
    <property type="match status" value="1"/>
</dbReference>
<protein>
    <recommendedName>
        <fullName evidence="8">Glutamyl-tRNA(Gln) amidotransferase subunit A</fullName>
        <shortName evidence="8">Glu-ADT subunit A</shortName>
        <ecNumber evidence="8">6.3.5.7</ecNumber>
    </recommendedName>
</protein>
<sequence>MNINRLTIHETKEALSKGEFSSEELVTSYADRIENVDPKVDAFLLKCLDDAKNQAKKIDSDGKTNSSILSGIPYALKDNICTKDIKTTAASKMLYNFIPPYSADVYERLQSLDSIMLGKVNMDEFAMGSSTENSAFKTTKNPWDLSTVPGGSSGGSAVAVASDMAAYALGSDTGGSIRQPASLCGVVGLKPTYGLVSRYGLIAFASSLDQIGTFTKDVEDAAIVLNAISGHDAKDSTSLNLPKKDYTVNLKKGAKGLKIGILKNYKTEGVQEDVQTAMDESIAAFKDAGAEIVEVDFRYFKQALAAYYIIACAEASSNLARYDGVRYGYRAKEYTDYIDMYYKTRSEGFGSEVKRRIMLGTYALSSGYYDAYYKKGMQVRTVIINEYNKIFEQCDVLMTPTSATTAFKIGEKVDDPLQMYMSDTFTVPINIAGIPAVSIPTKLDRSGLPIGIQIVGPALGEEQILQAAWALEQSFDFRKNQPNL</sequence>
<dbReference type="InterPro" id="IPR000120">
    <property type="entry name" value="Amidase"/>
</dbReference>
<feature type="active site" description="Acyl-ester intermediate" evidence="8">
    <location>
        <position position="176"/>
    </location>
</feature>
<evidence type="ECO:0000256" key="6">
    <source>
        <dbReference type="ARBA" id="ARBA00025295"/>
    </source>
</evidence>
<comment type="similarity">
    <text evidence="1 8">Belongs to the amidase family. GatA subfamily.</text>
</comment>
<dbReference type="Pfam" id="PF01425">
    <property type="entry name" value="Amidase"/>
    <property type="match status" value="1"/>
</dbReference>
<feature type="active site" description="Charge relay system" evidence="8">
    <location>
        <position position="152"/>
    </location>
</feature>
<evidence type="ECO:0000256" key="3">
    <source>
        <dbReference type="ARBA" id="ARBA00022741"/>
    </source>
</evidence>
<keyword evidence="4 8" id="KW-0067">ATP-binding</keyword>
<dbReference type="GO" id="GO:0016740">
    <property type="term" value="F:transferase activity"/>
    <property type="evidence" value="ECO:0007669"/>
    <property type="project" value="UniProtKB-KW"/>
</dbReference>
<evidence type="ECO:0000256" key="5">
    <source>
        <dbReference type="ARBA" id="ARBA00022917"/>
    </source>
</evidence>
<keyword evidence="3 8" id="KW-0547">Nucleotide-binding</keyword>
<keyword evidence="2 8" id="KW-0436">Ligase</keyword>
<dbReference type="GO" id="GO:0005524">
    <property type="term" value="F:ATP binding"/>
    <property type="evidence" value="ECO:0007669"/>
    <property type="project" value="UniProtKB-KW"/>
</dbReference>
<evidence type="ECO:0000256" key="7">
    <source>
        <dbReference type="ARBA" id="ARBA00047407"/>
    </source>
</evidence>
<evidence type="ECO:0000313" key="11">
    <source>
        <dbReference type="Proteomes" id="UP000473648"/>
    </source>
</evidence>
<feature type="domain" description="Amidase" evidence="9">
    <location>
        <begin position="24"/>
        <end position="465"/>
    </location>
</feature>
<dbReference type="PANTHER" id="PTHR11895">
    <property type="entry name" value="TRANSAMIDASE"/>
    <property type="match status" value="1"/>
</dbReference>
<comment type="subunit">
    <text evidence="8">Heterotrimer of A, B and C subunits.</text>
</comment>
<dbReference type="GO" id="GO:0006412">
    <property type="term" value="P:translation"/>
    <property type="evidence" value="ECO:0007669"/>
    <property type="project" value="UniProtKB-UniRule"/>
</dbReference>
<evidence type="ECO:0000259" key="9">
    <source>
        <dbReference type="Pfam" id="PF01425"/>
    </source>
</evidence>
<proteinExistence type="inferred from homology"/>
<name>A0A6L5GRH9_9FIRM</name>
<dbReference type="PROSITE" id="PS00571">
    <property type="entry name" value="AMIDASES"/>
    <property type="match status" value="1"/>
</dbReference>
<dbReference type="Proteomes" id="UP000473648">
    <property type="component" value="Unassembled WGS sequence"/>
</dbReference>